<dbReference type="Proteomes" id="UP001209083">
    <property type="component" value="Chromosome"/>
</dbReference>
<evidence type="ECO:0000259" key="2">
    <source>
        <dbReference type="Pfam" id="PF13399"/>
    </source>
</evidence>
<dbReference type="Pfam" id="PF13399">
    <property type="entry name" value="LytR_C"/>
    <property type="match status" value="1"/>
</dbReference>
<evidence type="ECO:0000256" key="1">
    <source>
        <dbReference type="SAM" id="MobiDB-lite"/>
    </source>
</evidence>
<protein>
    <submittedName>
        <fullName evidence="3">LytR C-terminal domain-containing protein</fullName>
    </submittedName>
</protein>
<feature type="compositionally biased region" description="Basic and acidic residues" evidence="1">
    <location>
        <begin position="47"/>
        <end position="68"/>
    </location>
</feature>
<gene>
    <name evidence="3" type="ORF">LWF01_02190</name>
</gene>
<feature type="region of interest" description="Disordered" evidence="1">
    <location>
        <begin position="33"/>
        <end position="68"/>
    </location>
</feature>
<dbReference type="InterPro" id="IPR027381">
    <property type="entry name" value="LytR/CpsA/Psr_C"/>
</dbReference>
<evidence type="ECO:0000313" key="4">
    <source>
        <dbReference type="Proteomes" id="UP001209083"/>
    </source>
</evidence>
<evidence type="ECO:0000313" key="3">
    <source>
        <dbReference type="EMBL" id="WGW12599.1"/>
    </source>
</evidence>
<keyword evidence="4" id="KW-1185">Reference proteome</keyword>
<sequence length="161" mass="16914">MSARVFVAIVALVAILLGVAVFNIVRSGQAGVDDTVAESTATPSKGAEPKETETATDKATDEATEEAKDVDKTVSISVLNSTSQKGLASTVAKRLKDDGWKAPSTGNYRSSVTTTTVYYVSDDLRDTAQAIADALGSSEIQESRDFNAKITVVVASDYQDS</sequence>
<dbReference type="EMBL" id="CP090958">
    <property type="protein sequence ID" value="WGW12599.1"/>
    <property type="molecule type" value="Genomic_DNA"/>
</dbReference>
<organism evidence="3 4">
    <name type="scientific">Saxibacter everestensis</name>
    <dbReference type="NCBI Taxonomy" id="2909229"/>
    <lineage>
        <taxon>Bacteria</taxon>
        <taxon>Bacillati</taxon>
        <taxon>Actinomycetota</taxon>
        <taxon>Actinomycetes</taxon>
        <taxon>Micrococcales</taxon>
        <taxon>Brevibacteriaceae</taxon>
        <taxon>Saxibacter</taxon>
    </lineage>
</organism>
<name>A0ABY8QW44_9MICO</name>
<dbReference type="PANTHER" id="PTHR33392:SF6">
    <property type="entry name" value="POLYISOPRENYL-TEICHOIC ACID--PEPTIDOGLYCAN TEICHOIC ACID TRANSFERASE TAGU"/>
    <property type="match status" value="1"/>
</dbReference>
<feature type="domain" description="LytR/CpsA/Psr regulator C-terminal" evidence="2">
    <location>
        <begin position="73"/>
        <end position="158"/>
    </location>
</feature>
<dbReference type="PANTHER" id="PTHR33392">
    <property type="entry name" value="POLYISOPRENYL-TEICHOIC ACID--PEPTIDOGLYCAN TEICHOIC ACID TRANSFERASE TAGU"/>
    <property type="match status" value="1"/>
</dbReference>
<reference evidence="3 4" key="1">
    <citation type="submission" date="2023-05" db="EMBL/GenBank/DDBJ databases">
        <title>Lithophilousrod everest ZFBP1038 complete genpme.</title>
        <authorList>
            <person name="Tian M."/>
        </authorList>
    </citation>
    <scope>NUCLEOTIDE SEQUENCE [LARGE SCALE GENOMIC DNA]</scope>
    <source>
        <strain evidence="3 4">ZFBP1038</strain>
    </source>
</reference>
<dbReference type="RefSeq" id="WP_349639402.1">
    <property type="nucleotide sequence ID" value="NZ_CP090958.1"/>
</dbReference>
<accession>A0ABY8QW44</accession>
<proteinExistence type="predicted"/>
<dbReference type="InterPro" id="IPR050922">
    <property type="entry name" value="LytR/CpsA/Psr_CW_biosynth"/>
</dbReference>
<dbReference type="Gene3D" id="3.30.70.2390">
    <property type="match status" value="1"/>
</dbReference>